<proteinExistence type="predicted"/>
<dbReference type="EMBL" id="CP003539">
    <property type="protein sequence ID" value="AFX98454.1"/>
    <property type="molecule type" value="Genomic_DNA"/>
</dbReference>
<dbReference type="HOGENOM" id="CLU_3341654_0_0_5"/>
<keyword evidence="2" id="KW-1185">Reference proteome</keyword>
<protein>
    <submittedName>
        <fullName evidence="1">Uncharacterized protein</fullName>
    </submittedName>
</protein>
<sequence>MQKLIVIRMQLYLKLSIQYYSGKVYLLNHFSTDHFYK</sequence>
<accession>K7YPH7</accession>
<dbReference type="Proteomes" id="UP000010077">
    <property type="component" value="Chromosome"/>
</dbReference>
<gene>
    <name evidence="1" type="ORF">A1OE_254</name>
</gene>
<dbReference type="KEGG" id="thal:A1OE_254"/>
<dbReference type="AlphaFoldDB" id="K7YPH7"/>
<organism evidence="1 2">
    <name type="scientific">Candidatus Endolissoclinum faulkneri L2</name>
    <dbReference type="NCBI Taxonomy" id="1193729"/>
    <lineage>
        <taxon>Bacteria</taxon>
        <taxon>Pseudomonadati</taxon>
        <taxon>Pseudomonadota</taxon>
        <taxon>Alphaproteobacteria</taxon>
        <taxon>Rhodospirillales</taxon>
        <taxon>Rhodospirillaceae</taxon>
        <taxon>Candidatus Endolissoclinum</taxon>
    </lineage>
</organism>
<reference evidence="1 2" key="1">
    <citation type="journal article" date="2012" name="Proc. Natl. Acad. Sci. U.S.A.">
        <title>Genome streamlining and chemical defense in a coral reef symbiosis.</title>
        <authorList>
            <person name="Kwan J.C."/>
            <person name="Donia M.S."/>
            <person name="Han A.W."/>
            <person name="Hirose E."/>
            <person name="Haygood M.G."/>
            <person name="Schmidt E.W."/>
        </authorList>
    </citation>
    <scope>NUCLEOTIDE SEQUENCE [LARGE SCALE GENOMIC DNA]</scope>
    <source>
        <strain evidence="1 2">L2</strain>
    </source>
</reference>
<evidence type="ECO:0000313" key="2">
    <source>
        <dbReference type="Proteomes" id="UP000010077"/>
    </source>
</evidence>
<name>K7YPH7_9PROT</name>
<evidence type="ECO:0000313" key="1">
    <source>
        <dbReference type="EMBL" id="AFX98454.1"/>
    </source>
</evidence>